<name>M5RPZ6_9BACT</name>
<evidence type="ECO:0000313" key="3">
    <source>
        <dbReference type="Proteomes" id="UP000011991"/>
    </source>
</evidence>
<organism evidence="2 3">
    <name type="scientific">Rhodopirellula maiorica SM1</name>
    <dbReference type="NCBI Taxonomy" id="1265738"/>
    <lineage>
        <taxon>Bacteria</taxon>
        <taxon>Pseudomonadati</taxon>
        <taxon>Planctomycetota</taxon>
        <taxon>Planctomycetia</taxon>
        <taxon>Pirellulales</taxon>
        <taxon>Pirellulaceae</taxon>
        <taxon>Novipirellula</taxon>
    </lineage>
</organism>
<evidence type="ECO:0000256" key="1">
    <source>
        <dbReference type="SAM" id="Phobius"/>
    </source>
</evidence>
<sequence length="107" mass="11818">MNLPPVLNMAMGVAFVALILYLQISRGMYRTVKKSAAENPKVLGQDSKEVIIDNVSLDEIQGMWRMISVGRNGNFAPKEVIERSNFTIAIVSNTLTDINSLTMSTID</sequence>
<dbReference type="Proteomes" id="UP000011991">
    <property type="component" value="Unassembled WGS sequence"/>
</dbReference>
<feature type="transmembrane region" description="Helical" evidence="1">
    <location>
        <begin position="6"/>
        <end position="24"/>
    </location>
</feature>
<dbReference type="EMBL" id="ANOG01000796">
    <property type="protein sequence ID" value="EMI17462.1"/>
    <property type="molecule type" value="Genomic_DNA"/>
</dbReference>
<protein>
    <submittedName>
        <fullName evidence="2">Uncharacterized protein</fullName>
    </submittedName>
</protein>
<reference evidence="2 3" key="1">
    <citation type="journal article" date="2013" name="Mar. Genomics">
        <title>Expression of sulfatases in Rhodopirellula baltica and the diversity of sulfatases in the genus Rhodopirellula.</title>
        <authorList>
            <person name="Wegner C.E."/>
            <person name="Richter-Heitmann T."/>
            <person name="Klindworth A."/>
            <person name="Klockow C."/>
            <person name="Richter M."/>
            <person name="Achstetter T."/>
            <person name="Glockner F.O."/>
            <person name="Harder J."/>
        </authorList>
    </citation>
    <scope>NUCLEOTIDE SEQUENCE [LARGE SCALE GENOMIC DNA]</scope>
    <source>
        <strain evidence="2 3">SM1</strain>
    </source>
</reference>
<keyword evidence="3" id="KW-1185">Reference proteome</keyword>
<feature type="non-terminal residue" evidence="2">
    <location>
        <position position="107"/>
    </location>
</feature>
<keyword evidence="1" id="KW-0472">Membrane</keyword>
<gene>
    <name evidence="2" type="ORF">RMSM_05605</name>
</gene>
<keyword evidence="1" id="KW-0812">Transmembrane</keyword>
<proteinExistence type="predicted"/>
<comment type="caution">
    <text evidence="2">The sequence shown here is derived from an EMBL/GenBank/DDBJ whole genome shotgun (WGS) entry which is preliminary data.</text>
</comment>
<evidence type="ECO:0000313" key="2">
    <source>
        <dbReference type="EMBL" id="EMI17462.1"/>
    </source>
</evidence>
<accession>M5RPZ6</accession>
<keyword evidence="1" id="KW-1133">Transmembrane helix</keyword>
<dbReference type="AlphaFoldDB" id="M5RPZ6"/>